<sequence>MDSQNTLADVRELKVKDVCNQVEGCDNTDYHYIINAQNDLNVNVTDVNDWTNTFYFNLDVSNGTVCTPNFQVQWDWQSGTVFIDSDGVESNYELSYDISIGCYNDWDVYQQCWDADSTCQTSSSLISSSAPSSSTASS</sequence>
<name>A0ACB5U561_CANBO</name>
<accession>A0ACB5U561</accession>
<protein>
    <submittedName>
        <fullName evidence="1">Unnamed protein product</fullName>
    </submittedName>
</protein>
<gene>
    <name evidence="1" type="ORF">Cboi01_000586400</name>
</gene>
<reference evidence="1" key="1">
    <citation type="submission" date="2023-04" db="EMBL/GenBank/DDBJ databases">
        <title>Candida boidinii NBRC 1967.</title>
        <authorList>
            <person name="Ichikawa N."/>
            <person name="Sato H."/>
            <person name="Tonouchi N."/>
        </authorList>
    </citation>
    <scope>NUCLEOTIDE SEQUENCE</scope>
    <source>
        <strain evidence="1">NBRC 1967</strain>
    </source>
</reference>
<comment type="caution">
    <text evidence="1">The sequence shown here is derived from an EMBL/GenBank/DDBJ whole genome shotgun (WGS) entry which is preliminary data.</text>
</comment>
<dbReference type="EMBL" id="BSXV01004959">
    <property type="protein sequence ID" value="GMF01505.1"/>
    <property type="molecule type" value="Genomic_DNA"/>
</dbReference>
<keyword evidence="2" id="KW-1185">Reference proteome</keyword>
<evidence type="ECO:0000313" key="1">
    <source>
        <dbReference type="EMBL" id="GMF01505.1"/>
    </source>
</evidence>
<proteinExistence type="predicted"/>
<organism evidence="1 2">
    <name type="scientific">Candida boidinii</name>
    <name type="common">Yeast</name>
    <dbReference type="NCBI Taxonomy" id="5477"/>
    <lineage>
        <taxon>Eukaryota</taxon>
        <taxon>Fungi</taxon>
        <taxon>Dikarya</taxon>
        <taxon>Ascomycota</taxon>
        <taxon>Saccharomycotina</taxon>
        <taxon>Pichiomycetes</taxon>
        <taxon>Pichiales</taxon>
        <taxon>Pichiaceae</taxon>
        <taxon>Ogataea</taxon>
        <taxon>Ogataea/Candida clade</taxon>
    </lineage>
</organism>
<dbReference type="Proteomes" id="UP001165101">
    <property type="component" value="Unassembled WGS sequence"/>
</dbReference>
<evidence type="ECO:0000313" key="2">
    <source>
        <dbReference type="Proteomes" id="UP001165101"/>
    </source>
</evidence>